<organism evidence="2 3">
    <name type="scientific">Tritonibacter horizontis</name>
    <dbReference type="NCBI Taxonomy" id="1768241"/>
    <lineage>
        <taxon>Bacteria</taxon>
        <taxon>Pseudomonadati</taxon>
        <taxon>Pseudomonadota</taxon>
        <taxon>Alphaproteobacteria</taxon>
        <taxon>Rhodobacterales</taxon>
        <taxon>Paracoccaceae</taxon>
        <taxon>Tritonibacter</taxon>
    </lineage>
</organism>
<sequence length="93" mass="10335">MQDQPTNMLHHARQIAGSPEDHLDTPQLFTTAWATMKAARGQAFDPARLQAAHLVERPAPTPEPTEQVLARTGQKVRRYMAEQNITPRGTHAA</sequence>
<feature type="region of interest" description="Disordered" evidence="1">
    <location>
        <begin position="1"/>
        <end position="23"/>
    </location>
</feature>
<evidence type="ECO:0000313" key="3">
    <source>
        <dbReference type="Proteomes" id="UP000068382"/>
    </source>
</evidence>
<dbReference type="AlphaFoldDB" id="A0A132BTT7"/>
<gene>
    <name evidence="2" type="ORF">TRIHO_33120</name>
</gene>
<dbReference type="OrthoDB" id="7709500at2"/>
<reference evidence="2 3" key="1">
    <citation type="submission" date="2015-12" db="EMBL/GenBank/DDBJ databases">
        <title>Genome sequence of the marine Rhodobacteraceae strain O3.65, Candidatus Tritonibacter horizontis.</title>
        <authorList>
            <person name="Poehlein A."/>
            <person name="Giebel H.A."/>
            <person name="Voget S."/>
            <person name="Brinkhoff T."/>
        </authorList>
    </citation>
    <scope>NUCLEOTIDE SEQUENCE [LARGE SCALE GENOMIC DNA]</scope>
    <source>
        <strain evidence="2 3">O3.65</strain>
    </source>
</reference>
<protein>
    <submittedName>
        <fullName evidence="2">Uncharacterized protein</fullName>
    </submittedName>
</protein>
<dbReference type="Proteomes" id="UP000068382">
    <property type="component" value="Unassembled WGS sequence"/>
</dbReference>
<name>A0A132BTT7_9RHOB</name>
<comment type="caution">
    <text evidence="2">The sequence shown here is derived from an EMBL/GenBank/DDBJ whole genome shotgun (WGS) entry which is preliminary data.</text>
</comment>
<keyword evidence="3" id="KW-1185">Reference proteome</keyword>
<dbReference type="EMBL" id="LPUY01000087">
    <property type="protein sequence ID" value="KUP91781.1"/>
    <property type="molecule type" value="Genomic_DNA"/>
</dbReference>
<proteinExistence type="predicted"/>
<dbReference type="PATRIC" id="fig|1768241.3.peg.3461"/>
<accession>A0A132BTT7</accession>
<evidence type="ECO:0000256" key="1">
    <source>
        <dbReference type="SAM" id="MobiDB-lite"/>
    </source>
</evidence>
<evidence type="ECO:0000313" key="2">
    <source>
        <dbReference type="EMBL" id="KUP91781.1"/>
    </source>
</evidence>
<dbReference type="RefSeq" id="WP_068246147.1">
    <property type="nucleotide sequence ID" value="NZ_LPUY01000087.1"/>
</dbReference>